<feature type="non-terminal residue" evidence="2">
    <location>
        <position position="249"/>
    </location>
</feature>
<protein>
    <submittedName>
        <fullName evidence="2">Uncharacterized protein</fullName>
    </submittedName>
</protein>
<gene>
    <name evidence="2" type="ORF">g.46203</name>
</gene>
<dbReference type="GO" id="GO:0010274">
    <property type="term" value="P:hydrotropism"/>
    <property type="evidence" value="ECO:0007669"/>
    <property type="project" value="InterPro"/>
</dbReference>
<dbReference type="PANTHER" id="PTHR31696">
    <property type="entry name" value="PROTEIN MIZU-KUSSEI 1"/>
    <property type="match status" value="1"/>
</dbReference>
<evidence type="ECO:0000313" key="2">
    <source>
        <dbReference type="EMBL" id="JAT47358.1"/>
    </source>
</evidence>
<feature type="region of interest" description="Disordered" evidence="1">
    <location>
        <begin position="34"/>
        <end position="55"/>
    </location>
</feature>
<feature type="compositionally biased region" description="Low complexity" evidence="1">
    <location>
        <begin position="229"/>
        <end position="238"/>
    </location>
</feature>
<dbReference type="PANTHER" id="PTHR31696:SF71">
    <property type="entry name" value="PROTEIN MIZU-KUSSEI 1"/>
    <property type="match status" value="1"/>
</dbReference>
<dbReference type="InterPro" id="IPR006460">
    <property type="entry name" value="MIZ1-like_pln"/>
</dbReference>
<feature type="non-terminal residue" evidence="2">
    <location>
        <position position="1"/>
    </location>
</feature>
<dbReference type="Pfam" id="PF04759">
    <property type="entry name" value="DUF617"/>
    <property type="match status" value="1"/>
</dbReference>
<sequence>YQVPFSFPDKTIPLFFFPSSTSASTATPHRAALPSSHLLLPPSTSTKSPPSPTFLMSPPLLQQQVKHCSSNGSCKNMMETTTGTAQDDPAVVSDVDGCIPVARPPVVQRQRSSPPGGAGAANAGTVRRSLLSPLPTLLPTCQKLAMPSLPSKTGTLSRKRVTGTLYGHRKGRASFAVQDEDSSSEPLLLLELAITTGQLVKEMASGTVRILLECEQQSPDDKKNKNKNRNQLQQQQQQHVPLWEEPVWT</sequence>
<accession>A0A1D1XY82</accession>
<evidence type="ECO:0000256" key="1">
    <source>
        <dbReference type="SAM" id="MobiDB-lite"/>
    </source>
</evidence>
<feature type="compositionally biased region" description="Low complexity" evidence="1">
    <location>
        <begin position="34"/>
        <end position="48"/>
    </location>
</feature>
<reference evidence="2" key="1">
    <citation type="submission" date="2015-07" db="EMBL/GenBank/DDBJ databases">
        <title>Transcriptome Assembly of Anthurium amnicola.</title>
        <authorList>
            <person name="Suzuki J."/>
        </authorList>
    </citation>
    <scope>NUCLEOTIDE SEQUENCE</scope>
</reference>
<name>A0A1D1XY82_9ARAE</name>
<feature type="region of interest" description="Disordered" evidence="1">
    <location>
        <begin position="218"/>
        <end position="249"/>
    </location>
</feature>
<organism evidence="2">
    <name type="scientific">Anthurium amnicola</name>
    <dbReference type="NCBI Taxonomy" id="1678845"/>
    <lineage>
        <taxon>Eukaryota</taxon>
        <taxon>Viridiplantae</taxon>
        <taxon>Streptophyta</taxon>
        <taxon>Embryophyta</taxon>
        <taxon>Tracheophyta</taxon>
        <taxon>Spermatophyta</taxon>
        <taxon>Magnoliopsida</taxon>
        <taxon>Liliopsida</taxon>
        <taxon>Araceae</taxon>
        <taxon>Pothoideae</taxon>
        <taxon>Potheae</taxon>
        <taxon>Anthurium</taxon>
    </lineage>
</organism>
<dbReference type="EMBL" id="GDJX01020578">
    <property type="protein sequence ID" value="JAT47358.1"/>
    <property type="molecule type" value="Transcribed_RNA"/>
</dbReference>
<dbReference type="AlphaFoldDB" id="A0A1D1XY82"/>
<proteinExistence type="predicted"/>